<dbReference type="Pfam" id="PF13585">
    <property type="entry name" value="CHU_C"/>
    <property type="match status" value="1"/>
</dbReference>
<dbReference type="InterPro" id="IPR026341">
    <property type="entry name" value="T9SS_type_B"/>
</dbReference>
<accession>A0A4Q5LYH6</accession>
<gene>
    <name evidence="1" type="ORF">EWM59_15515</name>
</gene>
<dbReference type="NCBIfam" id="TIGR04131">
    <property type="entry name" value="Bac_Flav_CTERM"/>
    <property type="match status" value="1"/>
</dbReference>
<sequence>MKPGFSEKKNNTPIADLVIPYSNYTEVTFKDYPVCSKLRDVKVRAYNYSLPITLDPNIYSDDEGYYIAWERCCRNDDIDNIKDAYNASMVLYMEFPSLKKYPQYSSPEFSLTQSEYICLDKDFTFKLNATDTDNDQLNYKIVTPINGYNNLDNYSDLVQSGPYPLVQWLSGFSENEAIPGTPSLIINSTTGEIKVKASETGLFVFSIECTELRNGIKIGLTRLDFQFPVVDCSLAPPAPLIKYNNVVMPDIEHCATGDALLETDNDPTWFFQWQKDGVNIPNATSSTLATNQEGIYKVIKSYNSVCAKEIESADVKLTICERDLQLYIPTAFSPNKDGLNDELEIFGKSVDTFIFVIYNRWGEIVFESNTLNTKWNGGWKNDLTQPLPMGQYNYVVIASFSNGEKFERRDMVSLLR</sequence>
<protein>
    <submittedName>
        <fullName evidence="1">T9SS type B sorting domain-containing protein</fullName>
    </submittedName>
</protein>
<keyword evidence="2" id="KW-1185">Reference proteome</keyword>
<name>A0A4Q5LYH6_9BACT</name>
<organism evidence="1 2">
    <name type="scientific">Emticicia agri</name>
    <dbReference type="NCBI Taxonomy" id="2492393"/>
    <lineage>
        <taxon>Bacteria</taxon>
        <taxon>Pseudomonadati</taxon>
        <taxon>Bacteroidota</taxon>
        <taxon>Cytophagia</taxon>
        <taxon>Cytophagales</taxon>
        <taxon>Leadbetterellaceae</taxon>
        <taxon>Emticicia</taxon>
    </lineage>
</organism>
<dbReference type="RefSeq" id="WP_130022149.1">
    <property type="nucleotide sequence ID" value="NZ_SEWF01000022.1"/>
</dbReference>
<evidence type="ECO:0000313" key="2">
    <source>
        <dbReference type="Proteomes" id="UP000293162"/>
    </source>
</evidence>
<reference evidence="1 2" key="1">
    <citation type="submission" date="2019-02" db="EMBL/GenBank/DDBJ databases">
        <title>Bacterial novel species Emticicia sp. 17J42-9 isolated from soil.</title>
        <authorList>
            <person name="Jung H.-Y."/>
        </authorList>
    </citation>
    <scope>NUCLEOTIDE SEQUENCE [LARGE SCALE GENOMIC DNA]</scope>
    <source>
        <strain evidence="1 2">17J42-9</strain>
    </source>
</reference>
<dbReference type="AlphaFoldDB" id="A0A4Q5LYH6"/>
<evidence type="ECO:0000313" key="1">
    <source>
        <dbReference type="EMBL" id="RYU94739.1"/>
    </source>
</evidence>
<dbReference type="EMBL" id="SEWF01000022">
    <property type="protein sequence ID" value="RYU94739.1"/>
    <property type="molecule type" value="Genomic_DNA"/>
</dbReference>
<dbReference type="OrthoDB" id="1490014at2"/>
<dbReference type="Proteomes" id="UP000293162">
    <property type="component" value="Unassembled WGS sequence"/>
</dbReference>
<comment type="caution">
    <text evidence="1">The sequence shown here is derived from an EMBL/GenBank/DDBJ whole genome shotgun (WGS) entry which is preliminary data.</text>
</comment>
<proteinExistence type="predicted"/>